<dbReference type="PANTHER" id="PTHR12629">
    <property type="entry name" value="DIPHOSPHOINOSITOL POLYPHOSPHATE PHOSPHOHYDROLASE"/>
    <property type="match status" value="1"/>
</dbReference>
<dbReference type="GO" id="GO:0016462">
    <property type="term" value="F:pyrophosphatase activity"/>
    <property type="evidence" value="ECO:0007669"/>
    <property type="project" value="InterPro"/>
</dbReference>
<comment type="cofactor">
    <cofactor evidence="1">
        <name>Mg(2+)</name>
        <dbReference type="ChEBI" id="CHEBI:18420"/>
    </cofactor>
</comment>
<feature type="domain" description="Nudix hydrolase" evidence="9">
    <location>
        <begin position="55"/>
        <end position="200"/>
    </location>
</feature>
<dbReference type="CDD" id="cd04666">
    <property type="entry name" value="NUDIX_DIPP2_like_Nudt4"/>
    <property type="match status" value="1"/>
</dbReference>
<keyword evidence="11" id="KW-1185">Reference proteome</keyword>
<evidence type="ECO:0000256" key="8">
    <source>
        <dbReference type="ARBA" id="ARBA00023128"/>
    </source>
</evidence>
<keyword evidence="8" id="KW-0496">Mitochondrion</keyword>
<evidence type="ECO:0000256" key="7">
    <source>
        <dbReference type="ARBA" id="ARBA00022946"/>
    </source>
</evidence>
<dbReference type="SUPFAM" id="SSF55811">
    <property type="entry name" value="Nudix"/>
    <property type="match status" value="1"/>
</dbReference>
<evidence type="ECO:0000313" key="11">
    <source>
        <dbReference type="Proteomes" id="UP001280121"/>
    </source>
</evidence>
<gene>
    <name evidence="10" type="ORF">Ddye_029539</name>
</gene>
<evidence type="ECO:0000259" key="9">
    <source>
        <dbReference type="PROSITE" id="PS51462"/>
    </source>
</evidence>
<name>A0AAD9TES1_9ROSI</name>
<dbReference type="FunFam" id="3.90.79.10:FF:000030">
    <property type="entry name" value="Nudix hydrolase 13 mitochondrial"/>
    <property type="match status" value="1"/>
</dbReference>
<dbReference type="InterPro" id="IPR020084">
    <property type="entry name" value="NUDIX_hydrolase_CS"/>
</dbReference>
<dbReference type="InterPro" id="IPR000086">
    <property type="entry name" value="NUDIX_hydrolase_dom"/>
</dbReference>
<dbReference type="PROSITE" id="PS00893">
    <property type="entry name" value="NUDIX_BOX"/>
    <property type="match status" value="1"/>
</dbReference>
<dbReference type="GO" id="GO:0046872">
    <property type="term" value="F:metal ion binding"/>
    <property type="evidence" value="ECO:0007669"/>
    <property type="project" value="UniProtKB-KW"/>
</dbReference>
<proteinExistence type="inferred from homology"/>
<comment type="similarity">
    <text evidence="3">Belongs to the Nudix hydrolase family.</text>
</comment>
<dbReference type="Gene3D" id="3.90.79.10">
    <property type="entry name" value="Nucleoside Triphosphate Pyrophosphohydrolase"/>
    <property type="match status" value="1"/>
</dbReference>
<keyword evidence="5" id="KW-0378">Hydrolase</keyword>
<evidence type="ECO:0000256" key="2">
    <source>
        <dbReference type="ARBA" id="ARBA00004173"/>
    </source>
</evidence>
<organism evidence="10 11">
    <name type="scientific">Dipteronia dyeriana</name>
    <dbReference type="NCBI Taxonomy" id="168575"/>
    <lineage>
        <taxon>Eukaryota</taxon>
        <taxon>Viridiplantae</taxon>
        <taxon>Streptophyta</taxon>
        <taxon>Embryophyta</taxon>
        <taxon>Tracheophyta</taxon>
        <taxon>Spermatophyta</taxon>
        <taxon>Magnoliopsida</taxon>
        <taxon>eudicotyledons</taxon>
        <taxon>Gunneridae</taxon>
        <taxon>Pentapetalae</taxon>
        <taxon>rosids</taxon>
        <taxon>malvids</taxon>
        <taxon>Sapindales</taxon>
        <taxon>Sapindaceae</taxon>
        <taxon>Hippocastanoideae</taxon>
        <taxon>Acereae</taxon>
        <taxon>Dipteronia</taxon>
    </lineage>
</organism>
<reference evidence="10" key="1">
    <citation type="journal article" date="2023" name="Plant J.">
        <title>Genome sequences and population genomics provide insights into the demographic history, inbreeding, and mutation load of two 'living fossil' tree species of Dipteronia.</title>
        <authorList>
            <person name="Feng Y."/>
            <person name="Comes H.P."/>
            <person name="Chen J."/>
            <person name="Zhu S."/>
            <person name="Lu R."/>
            <person name="Zhang X."/>
            <person name="Li P."/>
            <person name="Qiu J."/>
            <person name="Olsen K.M."/>
            <person name="Qiu Y."/>
        </authorList>
    </citation>
    <scope>NUCLEOTIDE SEQUENCE</scope>
    <source>
        <strain evidence="10">KIB01</strain>
    </source>
</reference>
<dbReference type="GO" id="GO:0005634">
    <property type="term" value="C:nucleus"/>
    <property type="evidence" value="ECO:0007669"/>
    <property type="project" value="TreeGrafter"/>
</dbReference>
<dbReference type="Proteomes" id="UP001280121">
    <property type="component" value="Unassembled WGS sequence"/>
</dbReference>
<dbReference type="EMBL" id="JANJYI010000009">
    <property type="protein sequence ID" value="KAK2634747.1"/>
    <property type="molecule type" value="Genomic_DNA"/>
</dbReference>
<evidence type="ECO:0000256" key="3">
    <source>
        <dbReference type="ARBA" id="ARBA00005582"/>
    </source>
</evidence>
<dbReference type="GO" id="GO:0005739">
    <property type="term" value="C:mitochondrion"/>
    <property type="evidence" value="ECO:0007669"/>
    <property type="project" value="UniProtKB-SubCell"/>
</dbReference>
<dbReference type="PROSITE" id="PS51462">
    <property type="entry name" value="NUDIX"/>
    <property type="match status" value="1"/>
</dbReference>
<dbReference type="AlphaFoldDB" id="A0AAD9TES1"/>
<protein>
    <recommendedName>
        <fullName evidence="9">Nudix hydrolase domain-containing protein</fullName>
    </recommendedName>
</protein>
<accession>A0AAD9TES1</accession>
<dbReference type="PANTHER" id="PTHR12629:SF71">
    <property type="entry name" value="HYDROLASE 13, MITOCHONDRIAL, PUTATIVE, EXPRESSED-RELATED"/>
    <property type="match status" value="1"/>
</dbReference>
<dbReference type="InterPro" id="IPR015797">
    <property type="entry name" value="NUDIX_hydrolase-like_dom_sf"/>
</dbReference>
<evidence type="ECO:0000313" key="10">
    <source>
        <dbReference type="EMBL" id="KAK2634747.1"/>
    </source>
</evidence>
<evidence type="ECO:0000256" key="1">
    <source>
        <dbReference type="ARBA" id="ARBA00001946"/>
    </source>
</evidence>
<evidence type="ECO:0000256" key="5">
    <source>
        <dbReference type="ARBA" id="ARBA00022801"/>
    </source>
</evidence>
<comment type="caution">
    <text evidence="10">The sequence shown here is derived from an EMBL/GenBank/DDBJ whole genome shotgun (WGS) entry which is preliminary data.</text>
</comment>
<sequence>MYFLLLVVNQIKANHSCFLLFHLHCMQILQLPQIIVMSTLLARTGRHRQRYDQDRLRLVAGCIPYRFEKNVETESCSMENKMLVLMITTPNRDDLVFPKGGWEDDETVHEAAHREALEEAGVKGLLDENPIGVWEFRSKSRQASGSQEGGCRGYMFALEVTEELESWPEQDKYERKWLYAEEAFEFCRYDWMRDALKRLLKALTKDGTQQEARETMMMMAELPAIPVSDIETERQTLSPPGCSGKSSGVQNLEESCTKCIVQG</sequence>
<keyword evidence="6" id="KW-0460">Magnesium</keyword>
<keyword evidence="7" id="KW-0809">Transit peptide</keyword>
<comment type="subcellular location">
    <subcellularLocation>
        <location evidence="2">Mitochondrion</location>
    </subcellularLocation>
</comment>
<evidence type="ECO:0000256" key="4">
    <source>
        <dbReference type="ARBA" id="ARBA00022723"/>
    </source>
</evidence>
<keyword evidence="4" id="KW-0479">Metal-binding</keyword>
<dbReference type="Pfam" id="PF00293">
    <property type="entry name" value="NUDIX"/>
    <property type="match status" value="1"/>
</dbReference>
<dbReference type="InterPro" id="IPR047198">
    <property type="entry name" value="DDP-like_NUDIX"/>
</dbReference>
<evidence type="ECO:0000256" key="6">
    <source>
        <dbReference type="ARBA" id="ARBA00022842"/>
    </source>
</evidence>